<evidence type="ECO:0000313" key="1">
    <source>
        <dbReference type="EMBL" id="PVH23860.1"/>
    </source>
</evidence>
<comment type="caution">
    <text evidence="1">The sequence shown here is derived from an EMBL/GenBank/DDBJ whole genome shotgun (WGS) entry which is preliminary data.</text>
</comment>
<gene>
    <name evidence="1" type="ORF">DC487_17065</name>
</gene>
<evidence type="ECO:0000313" key="2">
    <source>
        <dbReference type="Proteomes" id="UP000245627"/>
    </source>
</evidence>
<name>A0A2T8HEP1_9SPHI</name>
<protein>
    <submittedName>
        <fullName evidence="1">Uncharacterized protein</fullName>
    </submittedName>
</protein>
<accession>A0A2T8HEP1</accession>
<reference evidence="1 2" key="1">
    <citation type="submission" date="2018-04" db="EMBL/GenBank/DDBJ databases">
        <title>Sphingobacterium cortibacter sp. nov.</title>
        <authorList>
            <person name="Li Y."/>
        </authorList>
    </citation>
    <scope>NUCLEOTIDE SEQUENCE [LARGE SCALE GENOMIC DNA]</scope>
    <source>
        <strain evidence="1 2">2c-3</strain>
    </source>
</reference>
<sequence length="80" mass="9686">MFGFAKQTYFKQKQHRYALLTEYSKVKHLVLEYRCLMPQIGIRKLHYLRPHLSCKILTPIQMHAQQNVKIKTYKKTLNSY</sequence>
<dbReference type="AlphaFoldDB" id="A0A2T8HEP1"/>
<organism evidence="1 2">
    <name type="scientific">Sphingobacterium corticibacter</name>
    <dbReference type="NCBI Taxonomy" id="2171749"/>
    <lineage>
        <taxon>Bacteria</taxon>
        <taxon>Pseudomonadati</taxon>
        <taxon>Bacteroidota</taxon>
        <taxon>Sphingobacteriia</taxon>
        <taxon>Sphingobacteriales</taxon>
        <taxon>Sphingobacteriaceae</taxon>
        <taxon>Sphingobacterium</taxon>
    </lineage>
</organism>
<dbReference type="Proteomes" id="UP000245627">
    <property type="component" value="Unassembled WGS sequence"/>
</dbReference>
<keyword evidence="2" id="KW-1185">Reference proteome</keyword>
<proteinExistence type="predicted"/>
<dbReference type="EMBL" id="QDKG01000010">
    <property type="protein sequence ID" value="PVH23860.1"/>
    <property type="molecule type" value="Genomic_DNA"/>
</dbReference>